<evidence type="ECO:0000313" key="3">
    <source>
        <dbReference type="Proteomes" id="UP001054945"/>
    </source>
</evidence>
<reference evidence="2 3" key="1">
    <citation type="submission" date="2021-06" db="EMBL/GenBank/DDBJ databases">
        <title>Caerostris extrusa draft genome.</title>
        <authorList>
            <person name="Kono N."/>
            <person name="Arakawa K."/>
        </authorList>
    </citation>
    <scope>NUCLEOTIDE SEQUENCE [LARGE SCALE GENOMIC DNA]</scope>
</reference>
<evidence type="ECO:0000313" key="2">
    <source>
        <dbReference type="EMBL" id="GIY25536.1"/>
    </source>
</evidence>
<dbReference type="EMBL" id="BPLR01008557">
    <property type="protein sequence ID" value="GIY25536.1"/>
    <property type="molecule type" value="Genomic_DNA"/>
</dbReference>
<protein>
    <submittedName>
        <fullName evidence="2">Uncharacterized protein</fullName>
    </submittedName>
</protein>
<dbReference type="AlphaFoldDB" id="A0AAV4RXE8"/>
<evidence type="ECO:0000256" key="1">
    <source>
        <dbReference type="SAM" id="MobiDB-lite"/>
    </source>
</evidence>
<keyword evidence="3" id="KW-1185">Reference proteome</keyword>
<gene>
    <name evidence="2" type="ORF">CEXT_178961</name>
</gene>
<feature type="region of interest" description="Disordered" evidence="1">
    <location>
        <begin position="1"/>
        <end position="21"/>
    </location>
</feature>
<organism evidence="2 3">
    <name type="scientific">Caerostris extrusa</name>
    <name type="common">Bark spider</name>
    <name type="synonym">Caerostris bankana</name>
    <dbReference type="NCBI Taxonomy" id="172846"/>
    <lineage>
        <taxon>Eukaryota</taxon>
        <taxon>Metazoa</taxon>
        <taxon>Ecdysozoa</taxon>
        <taxon>Arthropoda</taxon>
        <taxon>Chelicerata</taxon>
        <taxon>Arachnida</taxon>
        <taxon>Araneae</taxon>
        <taxon>Araneomorphae</taxon>
        <taxon>Entelegynae</taxon>
        <taxon>Araneoidea</taxon>
        <taxon>Araneidae</taxon>
        <taxon>Caerostris</taxon>
    </lineage>
</organism>
<sequence>MYTLSTPWRQAASTGNPGATPSMTFAGRHFHLRGCLTWRKVGCCRPHPQPIPHGLCRRPNRRLELALTASALTLRCSERPRIVLG</sequence>
<comment type="caution">
    <text evidence="2">The sequence shown here is derived from an EMBL/GenBank/DDBJ whole genome shotgun (WGS) entry which is preliminary data.</text>
</comment>
<dbReference type="Proteomes" id="UP001054945">
    <property type="component" value="Unassembled WGS sequence"/>
</dbReference>
<proteinExistence type="predicted"/>
<name>A0AAV4RXE8_CAEEX</name>
<accession>A0AAV4RXE8</accession>